<name>A0ABP1PY01_9HEXA</name>
<reference evidence="1 2" key="1">
    <citation type="submission" date="2024-08" db="EMBL/GenBank/DDBJ databases">
        <authorList>
            <person name="Cucini C."/>
            <person name="Frati F."/>
        </authorList>
    </citation>
    <scope>NUCLEOTIDE SEQUENCE [LARGE SCALE GENOMIC DNA]</scope>
</reference>
<dbReference type="Proteomes" id="UP001642540">
    <property type="component" value="Unassembled WGS sequence"/>
</dbReference>
<dbReference type="EMBL" id="CAXLJM020000013">
    <property type="protein sequence ID" value="CAL8079665.1"/>
    <property type="molecule type" value="Genomic_DNA"/>
</dbReference>
<sequence length="150" mass="18221">MNEEEEYVRTSVELDVSCGEQRQGRTKPHLYSTQENLAILREVLVENPFGKKCSKDWKSIMTEIKKKRLHKDEYLTMPEKSDDTEHESRTLTLKLDERRFTLYDREMAIKEEHEAHRRKQERRQPILEQKRMEMEVRKANQKESNFFFTL</sequence>
<evidence type="ECO:0000313" key="2">
    <source>
        <dbReference type="Proteomes" id="UP001642540"/>
    </source>
</evidence>
<keyword evidence="2" id="KW-1185">Reference proteome</keyword>
<gene>
    <name evidence="1" type="ORF">ODALV1_LOCUS4432</name>
</gene>
<comment type="caution">
    <text evidence="1">The sequence shown here is derived from an EMBL/GenBank/DDBJ whole genome shotgun (WGS) entry which is preliminary data.</text>
</comment>
<proteinExistence type="predicted"/>
<evidence type="ECO:0000313" key="1">
    <source>
        <dbReference type="EMBL" id="CAL8079665.1"/>
    </source>
</evidence>
<accession>A0ABP1PY01</accession>
<organism evidence="1 2">
    <name type="scientific">Orchesella dallaii</name>
    <dbReference type="NCBI Taxonomy" id="48710"/>
    <lineage>
        <taxon>Eukaryota</taxon>
        <taxon>Metazoa</taxon>
        <taxon>Ecdysozoa</taxon>
        <taxon>Arthropoda</taxon>
        <taxon>Hexapoda</taxon>
        <taxon>Collembola</taxon>
        <taxon>Entomobryomorpha</taxon>
        <taxon>Entomobryoidea</taxon>
        <taxon>Orchesellidae</taxon>
        <taxon>Orchesellinae</taxon>
        <taxon>Orchesella</taxon>
    </lineage>
</organism>
<protein>
    <submittedName>
        <fullName evidence="1">Uncharacterized protein</fullName>
    </submittedName>
</protein>